<accession>A0ACC2D7R3</accession>
<comment type="caution">
    <text evidence="1">The sequence shown here is derived from an EMBL/GenBank/DDBJ whole genome shotgun (WGS) entry which is preliminary data.</text>
</comment>
<sequence length="253" mass="29193">MVKQKGPIRRWRICCEHMWAISSLIGKITFHWWNLHIIVQNIQRPDSALSCLCMVINLDHRLVVRVQAAADFLADMQEMLQLAKDSIESAQDRERHYADLSRKHKVSLVNDWVFLRVPSHSRGLKTIKCAKLAPRYCGPFKVIQVINKVAYKLDLPSNIGIHPVFHVSKLKPSLGVGETLVPVEDLVELLRDESASGPPEPEAIVNSRQKTLRHRVLREVLVRWRGKLEEEDTWEKEAYLQKNFPIFSLQGKI</sequence>
<dbReference type="Proteomes" id="UP001162992">
    <property type="component" value="Chromosome 7"/>
</dbReference>
<protein>
    <submittedName>
        <fullName evidence="1">Uncharacterized protein</fullName>
    </submittedName>
</protein>
<evidence type="ECO:0000313" key="2">
    <source>
        <dbReference type="Proteomes" id="UP001162992"/>
    </source>
</evidence>
<reference evidence="2" key="1">
    <citation type="journal article" date="2024" name="Proc. Natl. Acad. Sci. U.S.A.">
        <title>Extraordinary preservation of gene collinearity over three hundred million years revealed in homosporous lycophytes.</title>
        <authorList>
            <person name="Li C."/>
            <person name="Wickell D."/>
            <person name="Kuo L.Y."/>
            <person name="Chen X."/>
            <person name="Nie B."/>
            <person name="Liao X."/>
            <person name="Peng D."/>
            <person name="Ji J."/>
            <person name="Jenkins J."/>
            <person name="Williams M."/>
            <person name="Shu S."/>
            <person name="Plott C."/>
            <person name="Barry K."/>
            <person name="Rajasekar S."/>
            <person name="Grimwood J."/>
            <person name="Han X."/>
            <person name="Sun S."/>
            <person name="Hou Z."/>
            <person name="He W."/>
            <person name="Dai G."/>
            <person name="Sun C."/>
            <person name="Schmutz J."/>
            <person name="Leebens-Mack J.H."/>
            <person name="Li F.W."/>
            <person name="Wang L."/>
        </authorList>
    </citation>
    <scope>NUCLEOTIDE SEQUENCE [LARGE SCALE GENOMIC DNA]</scope>
    <source>
        <strain evidence="2">cv. PW_Plant_1</strain>
    </source>
</reference>
<evidence type="ECO:0000313" key="1">
    <source>
        <dbReference type="EMBL" id="KAJ7550219.1"/>
    </source>
</evidence>
<dbReference type="EMBL" id="CM055098">
    <property type="protein sequence ID" value="KAJ7550219.1"/>
    <property type="molecule type" value="Genomic_DNA"/>
</dbReference>
<gene>
    <name evidence="1" type="ORF">O6H91_07G088800</name>
</gene>
<keyword evidence="2" id="KW-1185">Reference proteome</keyword>
<organism evidence="1 2">
    <name type="scientific">Diphasiastrum complanatum</name>
    <name type="common">Issler's clubmoss</name>
    <name type="synonym">Lycopodium complanatum</name>
    <dbReference type="NCBI Taxonomy" id="34168"/>
    <lineage>
        <taxon>Eukaryota</taxon>
        <taxon>Viridiplantae</taxon>
        <taxon>Streptophyta</taxon>
        <taxon>Embryophyta</taxon>
        <taxon>Tracheophyta</taxon>
        <taxon>Lycopodiopsida</taxon>
        <taxon>Lycopodiales</taxon>
        <taxon>Lycopodiaceae</taxon>
        <taxon>Lycopodioideae</taxon>
        <taxon>Diphasiastrum</taxon>
    </lineage>
</organism>
<name>A0ACC2D7R3_DIPCM</name>
<proteinExistence type="predicted"/>